<name>A0ABV6H5W3_9ACTN</name>
<keyword evidence="7" id="KW-1185">Reference proteome</keyword>
<keyword evidence="1" id="KW-0547">Nucleotide-binding</keyword>
<sequence>MPNSRDTQDELRSFLKARVPLVVVRTSENTRAIDLVQQASSEFRSMSFHIHSRAKGLFEVGSQMPVSDDRSLVGALDFATSTFAARSNANFIFTDVDDIETDSGTSRHLAEMARLAEERQGAIILIASGPVWSGLGRLGMSVTLDLPELDELTYIVDSLVQDHRAVMPIDWQHDEIRRAAEILVGVTQTEAINALTTLLAKGSLVREDVETLSQFKDRIFGDQAGIERVKLVDSDYSIGGLQNLREWLNVRHELIKSDLSNSPLRPPRGVLLVGVPGCGKSLSAKAIAAEWRLPLYRLDMASILGMYVGVSESRLKEALEAADRVAPCVLWIDEIEKALAGGQGDSGTTRRLIGQFLFWLQESRSKVFMVATANDVSSLPPELLRKGRFDEIFFVDLPDEDDRREILTLYFRKYLSYDPSPYLLADLVALTEGFAGSDLDAAVHEIATAAFLNHTGVPSEEFIKDVIGNVVPFSRTNPEEVESIRAWGRDRALPAGRTVAAGPVDAGRGPARRIVVLN</sequence>
<proteinExistence type="inferred from homology"/>
<evidence type="ECO:0000259" key="5">
    <source>
        <dbReference type="SMART" id="SM00382"/>
    </source>
</evidence>
<reference evidence="6 7" key="1">
    <citation type="submission" date="2024-09" db="EMBL/GenBank/DDBJ databases">
        <authorList>
            <person name="Sun Q."/>
            <person name="Mori K."/>
        </authorList>
    </citation>
    <scope>NUCLEOTIDE SEQUENCE [LARGE SCALE GENOMIC DNA]</scope>
    <source>
        <strain evidence="6 7">CCM 7957</strain>
    </source>
</reference>
<dbReference type="InterPro" id="IPR003593">
    <property type="entry name" value="AAA+_ATPase"/>
</dbReference>
<dbReference type="PANTHER" id="PTHR42960">
    <property type="entry name" value="YCF46 PROTEIN"/>
    <property type="match status" value="1"/>
</dbReference>
<dbReference type="SUPFAM" id="SSF52540">
    <property type="entry name" value="P-loop containing nucleoside triphosphate hydrolases"/>
    <property type="match status" value="1"/>
</dbReference>
<dbReference type="InterPro" id="IPR052381">
    <property type="entry name" value="AAA_domain_protein"/>
</dbReference>
<dbReference type="Pfam" id="PF00004">
    <property type="entry name" value="AAA"/>
    <property type="match status" value="1"/>
</dbReference>
<dbReference type="SMART" id="SM00382">
    <property type="entry name" value="AAA"/>
    <property type="match status" value="1"/>
</dbReference>
<comment type="caution">
    <text evidence="6">The sequence shown here is derived from an EMBL/GenBank/DDBJ whole genome shotgun (WGS) entry which is preliminary data.</text>
</comment>
<dbReference type="InterPro" id="IPR027417">
    <property type="entry name" value="P-loop_NTPase"/>
</dbReference>
<evidence type="ECO:0000256" key="2">
    <source>
        <dbReference type="ARBA" id="ARBA00022840"/>
    </source>
</evidence>
<evidence type="ECO:0000256" key="1">
    <source>
        <dbReference type="ARBA" id="ARBA00022741"/>
    </source>
</evidence>
<accession>A0ABV6H5W3</accession>
<dbReference type="EMBL" id="JBHLWV010000012">
    <property type="protein sequence ID" value="MFC0313987.1"/>
    <property type="molecule type" value="Genomic_DNA"/>
</dbReference>
<dbReference type="Proteomes" id="UP001589783">
    <property type="component" value="Unassembled WGS sequence"/>
</dbReference>
<keyword evidence="2" id="KW-0067">ATP-binding</keyword>
<protein>
    <recommendedName>
        <fullName evidence="4">Uncharacterized AAA domain-containing protein ycf46</fullName>
    </recommendedName>
</protein>
<organism evidence="6 7">
    <name type="scientific">Gordonia phosphorivorans</name>
    <dbReference type="NCBI Taxonomy" id="1056982"/>
    <lineage>
        <taxon>Bacteria</taxon>
        <taxon>Bacillati</taxon>
        <taxon>Actinomycetota</taxon>
        <taxon>Actinomycetes</taxon>
        <taxon>Mycobacteriales</taxon>
        <taxon>Gordoniaceae</taxon>
        <taxon>Gordonia</taxon>
    </lineage>
</organism>
<comment type="similarity">
    <text evidence="3">Belongs to the AAA ATPase family. Highly divergent.</text>
</comment>
<dbReference type="InterPro" id="IPR003959">
    <property type="entry name" value="ATPase_AAA_core"/>
</dbReference>
<evidence type="ECO:0000313" key="6">
    <source>
        <dbReference type="EMBL" id="MFC0313987.1"/>
    </source>
</evidence>
<dbReference type="RefSeq" id="WP_382361201.1">
    <property type="nucleotide sequence ID" value="NZ_JBHLWV010000012.1"/>
</dbReference>
<feature type="domain" description="AAA+ ATPase" evidence="5">
    <location>
        <begin position="266"/>
        <end position="399"/>
    </location>
</feature>
<dbReference type="PANTHER" id="PTHR42960:SF1">
    <property type="entry name" value="YCF46 PROTEIN"/>
    <property type="match status" value="1"/>
</dbReference>
<evidence type="ECO:0000313" key="7">
    <source>
        <dbReference type="Proteomes" id="UP001589783"/>
    </source>
</evidence>
<dbReference type="Gene3D" id="3.40.50.300">
    <property type="entry name" value="P-loop containing nucleotide triphosphate hydrolases"/>
    <property type="match status" value="1"/>
</dbReference>
<evidence type="ECO:0000256" key="4">
    <source>
        <dbReference type="ARBA" id="ARBA00040480"/>
    </source>
</evidence>
<evidence type="ECO:0000256" key="3">
    <source>
        <dbReference type="ARBA" id="ARBA00038088"/>
    </source>
</evidence>
<dbReference type="Gene3D" id="1.10.8.60">
    <property type="match status" value="1"/>
</dbReference>
<gene>
    <name evidence="6" type="ORF">ACFFJD_03845</name>
</gene>